<evidence type="ECO:0000313" key="2">
    <source>
        <dbReference type="Proteomes" id="UP000789706"/>
    </source>
</evidence>
<dbReference type="AlphaFoldDB" id="A0A9N8WJ87"/>
<protein>
    <submittedName>
        <fullName evidence="1">3379_t:CDS:1</fullName>
    </submittedName>
</protein>
<dbReference type="OrthoDB" id="2436083at2759"/>
<organism evidence="1 2">
    <name type="scientific">Diversispora eburnea</name>
    <dbReference type="NCBI Taxonomy" id="1213867"/>
    <lineage>
        <taxon>Eukaryota</taxon>
        <taxon>Fungi</taxon>
        <taxon>Fungi incertae sedis</taxon>
        <taxon>Mucoromycota</taxon>
        <taxon>Glomeromycotina</taxon>
        <taxon>Glomeromycetes</taxon>
        <taxon>Diversisporales</taxon>
        <taxon>Diversisporaceae</taxon>
        <taxon>Diversispora</taxon>
    </lineage>
</organism>
<keyword evidence="2" id="KW-1185">Reference proteome</keyword>
<accession>A0A9N8WJ87</accession>
<evidence type="ECO:0000313" key="1">
    <source>
        <dbReference type="EMBL" id="CAG8491552.1"/>
    </source>
</evidence>
<dbReference type="EMBL" id="CAJVPK010000304">
    <property type="protein sequence ID" value="CAG8491552.1"/>
    <property type="molecule type" value="Genomic_DNA"/>
</dbReference>
<comment type="caution">
    <text evidence="1">The sequence shown here is derived from an EMBL/GenBank/DDBJ whole genome shotgun (WGS) entry which is preliminary data.</text>
</comment>
<gene>
    <name evidence="1" type="ORF">DEBURN_LOCUS4206</name>
</gene>
<reference evidence="1" key="1">
    <citation type="submission" date="2021-06" db="EMBL/GenBank/DDBJ databases">
        <authorList>
            <person name="Kallberg Y."/>
            <person name="Tangrot J."/>
            <person name="Rosling A."/>
        </authorList>
    </citation>
    <scope>NUCLEOTIDE SEQUENCE</scope>
    <source>
        <strain evidence="1">AZ414A</strain>
    </source>
</reference>
<dbReference type="Proteomes" id="UP000789706">
    <property type="component" value="Unassembled WGS sequence"/>
</dbReference>
<proteinExistence type="predicted"/>
<name>A0A9N8WJ87_9GLOM</name>
<sequence length="143" mass="16298">MKKWISSEVARVPGYFNGRMTTLVTYLWAMSQEKEFYSKVCVAGSIKFVVGEATEEYIQLSDLDKFSCNLATILTRDREVAAVNLKILPNKCKVYIAKNNACSVENLEYLNNVKEILINVFKDAPITFQQALNRNDMKDLSLL</sequence>